<protein>
    <recommendedName>
        <fullName evidence="2">WW domain-containing protein</fullName>
    </recommendedName>
</protein>
<dbReference type="AlphaFoldDB" id="A0AAD3H642"/>
<accession>A0AAD3H642</accession>
<keyword evidence="4" id="KW-1185">Reference proteome</keyword>
<evidence type="ECO:0000313" key="4">
    <source>
        <dbReference type="Proteomes" id="UP001054902"/>
    </source>
</evidence>
<evidence type="ECO:0000256" key="1">
    <source>
        <dbReference type="SAM" id="MobiDB-lite"/>
    </source>
</evidence>
<dbReference type="EMBL" id="BLLK01000045">
    <property type="protein sequence ID" value="GFH51408.1"/>
    <property type="molecule type" value="Genomic_DNA"/>
</dbReference>
<evidence type="ECO:0000313" key="3">
    <source>
        <dbReference type="EMBL" id="GFH51408.1"/>
    </source>
</evidence>
<dbReference type="Proteomes" id="UP001054902">
    <property type="component" value="Unassembled WGS sequence"/>
</dbReference>
<dbReference type="InterPro" id="IPR036020">
    <property type="entry name" value="WW_dom_sf"/>
</dbReference>
<name>A0AAD3H642_9STRA</name>
<dbReference type="Pfam" id="PF00397">
    <property type="entry name" value="WW"/>
    <property type="match status" value="1"/>
</dbReference>
<reference evidence="3 4" key="1">
    <citation type="journal article" date="2021" name="Sci. Rep.">
        <title>The genome of the diatom Chaetoceros tenuissimus carries an ancient integrated fragment of an extant virus.</title>
        <authorList>
            <person name="Hongo Y."/>
            <person name="Kimura K."/>
            <person name="Takaki Y."/>
            <person name="Yoshida Y."/>
            <person name="Baba S."/>
            <person name="Kobayashi G."/>
            <person name="Nagasaki K."/>
            <person name="Hano T."/>
            <person name="Tomaru Y."/>
        </authorList>
    </citation>
    <scope>NUCLEOTIDE SEQUENCE [LARGE SCALE GENOMIC DNA]</scope>
    <source>
        <strain evidence="3 4">NIES-3715</strain>
    </source>
</reference>
<dbReference type="SUPFAM" id="SSF51045">
    <property type="entry name" value="WW domain"/>
    <property type="match status" value="1"/>
</dbReference>
<feature type="region of interest" description="Disordered" evidence="1">
    <location>
        <begin position="1"/>
        <end position="44"/>
    </location>
</feature>
<dbReference type="Gene3D" id="2.20.70.10">
    <property type="match status" value="1"/>
</dbReference>
<comment type="caution">
    <text evidence="3">The sequence shown here is derived from an EMBL/GenBank/DDBJ whole genome shotgun (WGS) entry which is preliminary data.</text>
</comment>
<evidence type="ECO:0000259" key="2">
    <source>
        <dbReference type="PROSITE" id="PS50020"/>
    </source>
</evidence>
<dbReference type="PROSITE" id="PS50020">
    <property type="entry name" value="WW_DOMAIN_2"/>
    <property type="match status" value="1"/>
</dbReference>
<gene>
    <name evidence="3" type="ORF">CTEN210_07884</name>
</gene>
<organism evidence="3 4">
    <name type="scientific">Chaetoceros tenuissimus</name>
    <dbReference type="NCBI Taxonomy" id="426638"/>
    <lineage>
        <taxon>Eukaryota</taxon>
        <taxon>Sar</taxon>
        <taxon>Stramenopiles</taxon>
        <taxon>Ochrophyta</taxon>
        <taxon>Bacillariophyta</taxon>
        <taxon>Coscinodiscophyceae</taxon>
        <taxon>Chaetocerotophycidae</taxon>
        <taxon>Chaetocerotales</taxon>
        <taxon>Chaetocerotaceae</taxon>
        <taxon>Chaetoceros</taxon>
    </lineage>
</organism>
<proteinExistence type="predicted"/>
<dbReference type="InterPro" id="IPR001202">
    <property type="entry name" value="WW_dom"/>
</dbReference>
<feature type="domain" description="WW" evidence="2">
    <location>
        <begin position="99"/>
        <end position="133"/>
    </location>
</feature>
<sequence>MKRTTSEEKVPNIPTLPEPTEEEWKRIKRRRKQGLPVFPPSSEREMQEMCLDLEQKQDDAQMEQFSSQSCQNLQKGSQFMIQKWQNSIKEELHTETLTKEKEQQWIEYFDSSVEAHYYYNPSTGEATWIKPSSNNIRKLGK</sequence>
<feature type="compositionally biased region" description="Basic and acidic residues" evidence="1">
    <location>
        <begin position="1"/>
        <end position="10"/>
    </location>
</feature>